<protein>
    <submittedName>
        <fullName evidence="1">Uncharacterized protein</fullName>
    </submittedName>
</protein>
<evidence type="ECO:0000313" key="1">
    <source>
        <dbReference type="EMBL" id="MDQ1094854.1"/>
    </source>
</evidence>
<dbReference type="EMBL" id="JAUTAL010000001">
    <property type="protein sequence ID" value="MDQ1094854.1"/>
    <property type="molecule type" value="Genomic_DNA"/>
</dbReference>
<organism evidence="1 3">
    <name type="scientific">Chryseobacterium camelliae</name>
    <dbReference type="NCBI Taxonomy" id="1265445"/>
    <lineage>
        <taxon>Bacteria</taxon>
        <taxon>Pseudomonadati</taxon>
        <taxon>Bacteroidota</taxon>
        <taxon>Flavobacteriia</taxon>
        <taxon>Flavobacteriales</taxon>
        <taxon>Weeksellaceae</taxon>
        <taxon>Chryseobacterium group</taxon>
        <taxon>Chryseobacterium</taxon>
    </lineage>
</organism>
<name>A0ABU0TCT0_9FLAO</name>
<evidence type="ECO:0000313" key="2">
    <source>
        <dbReference type="EMBL" id="MDQ1098695.1"/>
    </source>
</evidence>
<sequence>MTKCFERNFKVFFLNLNPLLTLYQPTPALPAIGDCKDTKLFIPRNFFLKKFLKYNPLYMHLFKVVLIK</sequence>
<accession>A0ABU0TCT0</accession>
<comment type="caution">
    <text evidence="1">The sequence shown here is derived from an EMBL/GenBank/DDBJ whole genome shotgun (WGS) entry which is preliminary data.</text>
</comment>
<gene>
    <name evidence="1" type="ORF">QE404_000001</name>
    <name evidence="2" type="ORF">QE404_003842</name>
</gene>
<keyword evidence="3" id="KW-1185">Reference proteome</keyword>
<dbReference type="EMBL" id="JAUTAL010000001">
    <property type="protein sequence ID" value="MDQ1098695.1"/>
    <property type="molecule type" value="Genomic_DNA"/>
</dbReference>
<dbReference type="Proteomes" id="UP001225072">
    <property type="component" value="Unassembled WGS sequence"/>
</dbReference>
<reference evidence="1 3" key="1">
    <citation type="submission" date="2023-07" db="EMBL/GenBank/DDBJ databases">
        <title>Functional and genomic diversity of the sorghum phyllosphere microbiome.</title>
        <authorList>
            <person name="Shade A."/>
        </authorList>
    </citation>
    <scope>NUCLEOTIDE SEQUENCE [LARGE SCALE GENOMIC DNA]</scope>
    <source>
        <strain evidence="1 3">SORGH_AS_1064</strain>
    </source>
</reference>
<evidence type="ECO:0000313" key="3">
    <source>
        <dbReference type="Proteomes" id="UP001225072"/>
    </source>
</evidence>
<proteinExistence type="predicted"/>